<dbReference type="PANTHER" id="PTHR15249:SF0">
    <property type="entry name" value="TRAF FAMILY MEMBER-ASSOCIATED NF-KAPPA-B ACTIVATOR"/>
    <property type="match status" value="1"/>
</dbReference>
<keyword evidence="2 3" id="KW-0175">Coiled coil</keyword>
<dbReference type="InterPro" id="IPR024581">
    <property type="entry name" value="TBD"/>
</dbReference>
<protein>
    <submittedName>
        <fullName evidence="6">TRAF family member-associated NFKB activator</fullName>
    </submittedName>
</protein>
<evidence type="ECO:0000313" key="7">
    <source>
        <dbReference type="Proteomes" id="UP000694402"/>
    </source>
</evidence>
<accession>A0A8C8J6M4</accession>
<keyword evidence="1" id="KW-0597">Phosphoprotein</keyword>
<dbReference type="PANTHER" id="PTHR15249">
    <property type="entry name" value="TRAF FAMILY MEMBER-ASSOCIATED NF-KAPPA-B ACTIVATOR"/>
    <property type="match status" value="1"/>
</dbReference>
<name>A0A8C8J6M4_ONCTS</name>
<dbReference type="AlphaFoldDB" id="A0A8C8J6M4"/>
<organism evidence="6 7">
    <name type="scientific">Oncorhynchus tshawytscha</name>
    <name type="common">Chinook salmon</name>
    <name type="synonym">Salmo tshawytscha</name>
    <dbReference type="NCBI Taxonomy" id="74940"/>
    <lineage>
        <taxon>Eukaryota</taxon>
        <taxon>Metazoa</taxon>
        <taxon>Chordata</taxon>
        <taxon>Craniata</taxon>
        <taxon>Vertebrata</taxon>
        <taxon>Euteleostomi</taxon>
        <taxon>Actinopterygii</taxon>
        <taxon>Neopterygii</taxon>
        <taxon>Teleostei</taxon>
        <taxon>Protacanthopterygii</taxon>
        <taxon>Salmoniformes</taxon>
        <taxon>Salmonidae</taxon>
        <taxon>Salmoninae</taxon>
        <taxon>Oncorhynchus</taxon>
    </lineage>
</organism>
<gene>
    <name evidence="6" type="primary">LOC112236024</name>
</gene>
<feature type="compositionally biased region" description="Basic and acidic residues" evidence="4">
    <location>
        <begin position="113"/>
        <end position="124"/>
    </location>
</feature>
<dbReference type="GeneTree" id="ENSGT00390000008712"/>
<reference evidence="6" key="1">
    <citation type="submission" date="2025-08" db="UniProtKB">
        <authorList>
            <consortium name="Ensembl"/>
        </authorList>
    </citation>
    <scope>IDENTIFICATION</scope>
</reference>
<feature type="coiled-coil region" evidence="3">
    <location>
        <begin position="49"/>
        <end position="108"/>
    </location>
</feature>
<reference evidence="6" key="2">
    <citation type="submission" date="2025-09" db="UniProtKB">
        <authorList>
            <consortium name="Ensembl"/>
        </authorList>
    </citation>
    <scope>IDENTIFICATION</scope>
</reference>
<feature type="compositionally biased region" description="Polar residues" evidence="4">
    <location>
        <begin position="127"/>
        <end position="139"/>
    </location>
</feature>
<dbReference type="GO" id="GO:0043124">
    <property type="term" value="P:negative regulation of canonical NF-kappaB signal transduction"/>
    <property type="evidence" value="ECO:0007669"/>
    <property type="project" value="InterPro"/>
</dbReference>
<sequence length="406" mass="45747">MDIIEQKHFIVELGFLGVHSDEDHQRAHDCRVSNDRGAHGMERNIGDQLNKAFEAYRQASIERDSAKRELQKTNEYYQRHTQKLQKQIEDQQQLISKLKVQLIAATKQPSGEVKGEAVPRKQEEENLSPSNHRFDNPSSSFRKIHYLKGNMETAMIVSPSPHTAPVNNSFEKKDVFEAFQALQGKFQQIQTLTRRQKDHLKKISKGNYMANEQQFSMPIQCTDVTAEQAERPFPSALRPVVILQHPPTSLASRGASQEDRDLVDSLTRLSVKFPPSTDSEYEFLNSAPEKHFDPSMPRQWAAVSSIPAIIEESSMALAIPFLYPTSPSHPTSPSTSLSHESVRGPLQPLWSPELCDAVAAQAVSAKPQQQINSSPDICAYCNAEVPQDHMKSHLFTHCQRESEASN</sequence>
<dbReference type="Proteomes" id="UP000694402">
    <property type="component" value="Unassembled WGS sequence"/>
</dbReference>
<evidence type="ECO:0000259" key="5">
    <source>
        <dbReference type="Pfam" id="PF12845"/>
    </source>
</evidence>
<feature type="domain" description="Tbk1/Ikki binding" evidence="5">
    <location>
        <begin position="172"/>
        <end position="223"/>
    </location>
</feature>
<evidence type="ECO:0000256" key="4">
    <source>
        <dbReference type="SAM" id="MobiDB-lite"/>
    </source>
</evidence>
<keyword evidence="7" id="KW-1185">Reference proteome</keyword>
<feature type="region of interest" description="Disordered" evidence="4">
    <location>
        <begin position="108"/>
        <end position="139"/>
    </location>
</feature>
<dbReference type="InterPro" id="IPR039669">
    <property type="entry name" value="TANK"/>
</dbReference>
<dbReference type="Ensembl" id="ENSOTST00005096630.2">
    <property type="protein sequence ID" value="ENSOTSP00005089009.2"/>
    <property type="gene ID" value="ENSOTSG00005041921.2"/>
</dbReference>
<evidence type="ECO:0000256" key="2">
    <source>
        <dbReference type="ARBA" id="ARBA00023054"/>
    </source>
</evidence>
<dbReference type="Pfam" id="PF12845">
    <property type="entry name" value="TBD"/>
    <property type="match status" value="1"/>
</dbReference>
<evidence type="ECO:0000313" key="6">
    <source>
        <dbReference type="Ensembl" id="ENSOTSP00005089009.2"/>
    </source>
</evidence>
<proteinExistence type="predicted"/>
<evidence type="ECO:0000256" key="1">
    <source>
        <dbReference type="ARBA" id="ARBA00022553"/>
    </source>
</evidence>
<evidence type="ECO:0000256" key="3">
    <source>
        <dbReference type="SAM" id="Coils"/>
    </source>
</evidence>